<reference evidence="1 2" key="1">
    <citation type="submission" date="2012-02" db="EMBL/GenBank/DDBJ databases">
        <title>The Genome Sequence of Bacteroides xylanisolvens CL03T12C04.</title>
        <authorList>
            <consortium name="The Broad Institute Genome Sequencing Platform"/>
            <person name="Earl A."/>
            <person name="Ward D."/>
            <person name="Feldgarden M."/>
            <person name="Gevers D."/>
            <person name="Zitomersky N.L."/>
            <person name="Coyne M.J."/>
            <person name="Comstock L.E."/>
            <person name="Young S.K."/>
            <person name="Zeng Q."/>
            <person name="Gargeya S."/>
            <person name="Fitzgerald M."/>
            <person name="Haas B."/>
            <person name="Abouelleil A."/>
            <person name="Alvarado L."/>
            <person name="Arachchi H.M."/>
            <person name="Berlin A."/>
            <person name="Chapman S.B."/>
            <person name="Gearin G."/>
            <person name="Goldberg J."/>
            <person name="Griggs A."/>
            <person name="Gujja S."/>
            <person name="Hansen M."/>
            <person name="Heiman D."/>
            <person name="Howarth C."/>
            <person name="Larimer J."/>
            <person name="Lui A."/>
            <person name="MacDonald P.J.P."/>
            <person name="McCowen C."/>
            <person name="Montmayeur A."/>
            <person name="Murphy C."/>
            <person name="Neiman D."/>
            <person name="Pearson M."/>
            <person name="Priest M."/>
            <person name="Roberts A."/>
            <person name="Saif S."/>
            <person name="Shea T."/>
            <person name="Sisk P."/>
            <person name="Stolte C."/>
            <person name="Sykes S."/>
            <person name="Wortman J."/>
            <person name="Nusbaum C."/>
            <person name="Birren B."/>
        </authorList>
    </citation>
    <scope>NUCLEOTIDE SEQUENCE [LARGE SCALE GENOMIC DNA]</scope>
    <source>
        <strain evidence="1 2">CL03T12C04</strain>
    </source>
</reference>
<organism evidence="1 2">
    <name type="scientific">Bacteroides xylanisolvens CL03T12C04</name>
    <dbReference type="NCBI Taxonomy" id="997892"/>
    <lineage>
        <taxon>Bacteria</taxon>
        <taxon>Pseudomonadati</taxon>
        <taxon>Bacteroidota</taxon>
        <taxon>Bacteroidia</taxon>
        <taxon>Bacteroidales</taxon>
        <taxon>Bacteroidaceae</taxon>
        <taxon>Bacteroides</taxon>
    </lineage>
</organism>
<accession>I9JGK7</accession>
<evidence type="ECO:0000313" key="1">
    <source>
        <dbReference type="EMBL" id="EIY85864.1"/>
    </source>
</evidence>
<sequence>MNIIKSFFIGILLCMSILSKGQTQELEIALTYNRQDNALTLKLYNNTDKEIMILNQSLLNESSGSCIILTEKQDNGQSDLIISLYDYEDGQWIRSKTINPNERLELFYPFKAIPANNVTRARLFLSTYFRDRKTGKLVSKKYKNDLPIKQIK</sequence>
<dbReference type="RefSeq" id="WP_008023901.1">
    <property type="nucleotide sequence ID" value="NZ_CAXSTF010000002.1"/>
</dbReference>
<dbReference type="AlphaFoldDB" id="I9JGK7"/>
<comment type="caution">
    <text evidence="1">The sequence shown here is derived from an EMBL/GenBank/DDBJ whole genome shotgun (WGS) entry which is preliminary data.</text>
</comment>
<protein>
    <submittedName>
        <fullName evidence="1">Uncharacterized protein</fullName>
    </submittedName>
</protein>
<dbReference type="HOGENOM" id="CLU_1851180_0_0_10"/>
<gene>
    <name evidence="1" type="ORF">HMPREF1074_02781</name>
</gene>
<dbReference type="Proteomes" id="UP000003566">
    <property type="component" value="Unassembled WGS sequence"/>
</dbReference>
<evidence type="ECO:0000313" key="2">
    <source>
        <dbReference type="Proteomes" id="UP000003566"/>
    </source>
</evidence>
<dbReference type="EMBL" id="AGXE01000015">
    <property type="protein sequence ID" value="EIY85864.1"/>
    <property type="molecule type" value="Genomic_DNA"/>
</dbReference>
<name>I9JGK7_9BACE</name>
<proteinExistence type="predicted"/>